<organism evidence="4">
    <name type="scientific">Ditylum brightwellii</name>
    <dbReference type="NCBI Taxonomy" id="49249"/>
    <lineage>
        <taxon>Eukaryota</taxon>
        <taxon>Sar</taxon>
        <taxon>Stramenopiles</taxon>
        <taxon>Ochrophyta</taxon>
        <taxon>Bacillariophyta</taxon>
        <taxon>Mediophyceae</taxon>
        <taxon>Lithodesmiophycidae</taxon>
        <taxon>Lithodesmiales</taxon>
        <taxon>Lithodesmiaceae</taxon>
        <taxon>Ditylum</taxon>
    </lineage>
</organism>
<evidence type="ECO:0000256" key="2">
    <source>
        <dbReference type="SAM" id="Phobius"/>
    </source>
</evidence>
<evidence type="ECO:0000313" key="4">
    <source>
        <dbReference type="EMBL" id="CAD9315845.1"/>
    </source>
</evidence>
<dbReference type="EMBL" id="HBGN01003410">
    <property type="protein sequence ID" value="CAD9315844.1"/>
    <property type="molecule type" value="Transcribed_RNA"/>
</dbReference>
<feature type="transmembrane region" description="Helical" evidence="2">
    <location>
        <begin position="165"/>
        <end position="188"/>
    </location>
</feature>
<keyword evidence="2" id="KW-1133">Transmembrane helix</keyword>
<evidence type="ECO:0000313" key="3">
    <source>
        <dbReference type="EMBL" id="CAD9315844.1"/>
    </source>
</evidence>
<name>A0A6U3P8H8_9STRA</name>
<keyword evidence="2" id="KW-0472">Membrane</keyword>
<accession>A0A6U3P8H8</accession>
<keyword evidence="2" id="KW-0812">Transmembrane</keyword>
<evidence type="ECO:0000256" key="1">
    <source>
        <dbReference type="SAM" id="MobiDB-lite"/>
    </source>
</evidence>
<feature type="compositionally biased region" description="Polar residues" evidence="1">
    <location>
        <begin position="8"/>
        <end position="18"/>
    </location>
</feature>
<feature type="region of interest" description="Disordered" evidence="1">
    <location>
        <begin position="1"/>
        <end position="27"/>
    </location>
</feature>
<reference evidence="4" key="1">
    <citation type="submission" date="2021-01" db="EMBL/GenBank/DDBJ databases">
        <authorList>
            <person name="Corre E."/>
            <person name="Pelletier E."/>
            <person name="Niang G."/>
            <person name="Scheremetjew M."/>
            <person name="Finn R."/>
            <person name="Kale V."/>
            <person name="Holt S."/>
            <person name="Cochrane G."/>
            <person name="Meng A."/>
            <person name="Brown T."/>
            <person name="Cohen L."/>
        </authorList>
    </citation>
    <scope>NUCLEOTIDE SEQUENCE</scope>
    <source>
        <strain evidence="4">Pop2</strain>
    </source>
</reference>
<proteinExistence type="predicted"/>
<dbReference type="AlphaFoldDB" id="A0A6U3P8H8"/>
<gene>
    <name evidence="3" type="ORF">DBRI1063_LOCUS2251</name>
    <name evidence="4" type="ORF">DBRI1063_LOCUS2252</name>
</gene>
<protein>
    <submittedName>
        <fullName evidence="4">Uncharacterized protein</fullName>
    </submittedName>
</protein>
<feature type="transmembrane region" description="Helical" evidence="2">
    <location>
        <begin position="195"/>
        <end position="222"/>
    </location>
</feature>
<sequence>MADHDSTFESLPLSSGPATSEDAEVEQQPQPPLLSACMVWAIRGFVRFERFIFFRDYWRDKLSAYKEEHSHDDNQLFVGQITDLKRYGTQYGVKFQYSYESKYYQRMHYVCIPNLFSSTEIPSELEPGNSLRLIMIPHHPESALPLETWKKAKIQNIGDKLVPDYFFGSGLHLMAFIIVYCVNILCFFDTIYLPLPIFLCVLSILLIFGIFGLNHCVLFHYYQPLFYNNILLNGGGLVTVRAEMSSPLLA</sequence>
<dbReference type="EMBL" id="HBGN01003411">
    <property type="protein sequence ID" value="CAD9315845.1"/>
    <property type="molecule type" value="Transcribed_RNA"/>
</dbReference>